<accession>A0A9D1PGD1</accession>
<dbReference type="Proteomes" id="UP000886808">
    <property type="component" value="Unassembled WGS sequence"/>
</dbReference>
<evidence type="ECO:0000313" key="4">
    <source>
        <dbReference type="EMBL" id="HIV61487.1"/>
    </source>
</evidence>
<feature type="region of interest" description="Disordered" evidence="3">
    <location>
        <begin position="1"/>
        <end position="22"/>
    </location>
</feature>
<reference evidence="4" key="2">
    <citation type="submission" date="2021-04" db="EMBL/GenBank/DDBJ databases">
        <authorList>
            <person name="Gilroy R."/>
        </authorList>
    </citation>
    <scope>NUCLEOTIDE SEQUENCE</scope>
    <source>
        <strain evidence="4">CHK193-4272</strain>
    </source>
</reference>
<evidence type="ECO:0000313" key="5">
    <source>
        <dbReference type="Proteomes" id="UP000886808"/>
    </source>
</evidence>
<feature type="region of interest" description="Disordered" evidence="3">
    <location>
        <begin position="141"/>
        <end position="184"/>
    </location>
</feature>
<dbReference type="AlphaFoldDB" id="A0A9D1PGD1"/>
<feature type="compositionally biased region" description="Acidic residues" evidence="3">
    <location>
        <begin position="143"/>
        <end position="152"/>
    </location>
</feature>
<evidence type="ECO:0000256" key="2">
    <source>
        <dbReference type="ARBA" id="ARBA00022795"/>
    </source>
</evidence>
<dbReference type="GO" id="GO:0044781">
    <property type="term" value="P:bacterial-type flagellum organization"/>
    <property type="evidence" value="ECO:0007669"/>
    <property type="project" value="UniProtKB-KW"/>
</dbReference>
<sequence>MNTYTSDSTKGTTKTDSKNNAGYLTDSSKDKLTLTMEQFLQLMIVQFQNQDMDNPASTSDMMNQLMQMSNIQAMATMTDASTMTYAASLVGKTVTIGEYTNGKLSEIVGVVTGTGTYDGQQVIFVNGKTYPITSIMAVGEIPKEEDEVDPDFGVDPPEGSEKPEDTEKPEGTDKPEGSTESGEG</sequence>
<comment type="similarity">
    <text evidence="1">Belongs to the FlgD family.</text>
</comment>
<dbReference type="EMBL" id="DXIE01000010">
    <property type="protein sequence ID" value="HIV61487.1"/>
    <property type="molecule type" value="Genomic_DNA"/>
</dbReference>
<keyword evidence="2" id="KW-1005">Bacterial flagellum biogenesis</keyword>
<reference evidence="4" key="1">
    <citation type="journal article" date="2021" name="PeerJ">
        <title>Extensive microbial diversity within the chicken gut microbiome revealed by metagenomics and culture.</title>
        <authorList>
            <person name="Gilroy R."/>
            <person name="Ravi A."/>
            <person name="Getino M."/>
            <person name="Pursley I."/>
            <person name="Horton D.L."/>
            <person name="Alikhan N.F."/>
            <person name="Baker D."/>
            <person name="Gharbi K."/>
            <person name="Hall N."/>
            <person name="Watson M."/>
            <person name="Adriaenssens E.M."/>
            <person name="Foster-Nyarko E."/>
            <person name="Jarju S."/>
            <person name="Secka A."/>
            <person name="Antonio M."/>
            <person name="Oren A."/>
            <person name="Chaudhuri R.R."/>
            <person name="La Ragione R."/>
            <person name="Hildebrand F."/>
            <person name="Pallen M.J."/>
        </authorList>
    </citation>
    <scope>NUCLEOTIDE SEQUENCE</scope>
    <source>
        <strain evidence="4">CHK193-4272</strain>
    </source>
</reference>
<name>A0A9D1PGD1_9FIRM</name>
<dbReference type="Pfam" id="PF03963">
    <property type="entry name" value="FlgD"/>
    <property type="match status" value="1"/>
</dbReference>
<comment type="caution">
    <text evidence="4">The sequence shown here is derived from an EMBL/GenBank/DDBJ whole genome shotgun (WGS) entry which is preliminary data.</text>
</comment>
<evidence type="ECO:0000256" key="1">
    <source>
        <dbReference type="ARBA" id="ARBA00010577"/>
    </source>
</evidence>
<proteinExistence type="inferred from homology"/>
<evidence type="ECO:0000256" key="3">
    <source>
        <dbReference type="SAM" id="MobiDB-lite"/>
    </source>
</evidence>
<organism evidence="4 5">
    <name type="scientific">Candidatus Butyricicoccus avistercoris</name>
    <dbReference type="NCBI Taxonomy" id="2838518"/>
    <lineage>
        <taxon>Bacteria</taxon>
        <taxon>Bacillati</taxon>
        <taxon>Bacillota</taxon>
        <taxon>Clostridia</taxon>
        <taxon>Eubacteriales</taxon>
        <taxon>Butyricicoccaceae</taxon>
        <taxon>Butyricicoccus</taxon>
    </lineage>
</organism>
<dbReference type="InterPro" id="IPR005648">
    <property type="entry name" value="FlgD"/>
</dbReference>
<gene>
    <name evidence="4" type="ORF">H9746_01355</name>
</gene>
<protein>
    <recommendedName>
        <fullName evidence="6">Basal-body rod modification protein FlgD</fullName>
    </recommendedName>
</protein>
<feature type="compositionally biased region" description="Low complexity" evidence="3">
    <location>
        <begin position="1"/>
        <end position="20"/>
    </location>
</feature>
<feature type="compositionally biased region" description="Basic and acidic residues" evidence="3">
    <location>
        <begin position="159"/>
        <end position="177"/>
    </location>
</feature>
<evidence type="ECO:0008006" key="6">
    <source>
        <dbReference type="Google" id="ProtNLM"/>
    </source>
</evidence>